<evidence type="ECO:0000313" key="2">
    <source>
        <dbReference type="EMBL" id="KAJ8924624.1"/>
    </source>
</evidence>
<proteinExistence type="predicted"/>
<dbReference type="AlphaFoldDB" id="A0AAV8WDD4"/>
<dbReference type="EMBL" id="JANEYG010000002">
    <property type="protein sequence ID" value="KAJ8924624.1"/>
    <property type="molecule type" value="Genomic_DNA"/>
</dbReference>
<name>A0AAV8WDD4_9CUCU</name>
<dbReference type="Proteomes" id="UP001159042">
    <property type="component" value="Unassembled WGS sequence"/>
</dbReference>
<sequence length="60" mass="6310">MQSGSWGSALGLAGLLAVAVALPPVVKIGEESRTPGDIFSTLVEHEDCKVLSYVEILLNK</sequence>
<organism evidence="2 3">
    <name type="scientific">Exocentrus adspersus</name>
    <dbReference type="NCBI Taxonomy" id="1586481"/>
    <lineage>
        <taxon>Eukaryota</taxon>
        <taxon>Metazoa</taxon>
        <taxon>Ecdysozoa</taxon>
        <taxon>Arthropoda</taxon>
        <taxon>Hexapoda</taxon>
        <taxon>Insecta</taxon>
        <taxon>Pterygota</taxon>
        <taxon>Neoptera</taxon>
        <taxon>Endopterygota</taxon>
        <taxon>Coleoptera</taxon>
        <taxon>Polyphaga</taxon>
        <taxon>Cucujiformia</taxon>
        <taxon>Chrysomeloidea</taxon>
        <taxon>Cerambycidae</taxon>
        <taxon>Lamiinae</taxon>
        <taxon>Acanthocinini</taxon>
        <taxon>Exocentrus</taxon>
    </lineage>
</organism>
<gene>
    <name evidence="2" type="ORF">NQ315_000774</name>
</gene>
<protein>
    <submittedName>
        <fullName evidence="2">Uncharacterized protein</fullName>
    </submittedName>
</protein>
<feature type="chain" id="PRO_5043406784" evidence="1">
    <location>
        <begin position="22"/>
        <end position="60"/>
    </location>
</feature>
<keyword evidence="3" id="KW-1185">Reference proteome</keyword>
<keyword evidence="1" id="KW-0732">Signal</keyword>
<feature type="signal peptide" evidence="1">
    <location>
        <begin position="1"/>
        <end position="21"/>
    </location>
</feature>
<reference evidence="2 3" key="1">
    <citation type="journal article" date="2023" name="Insect Mol. Biol.">
        <title>Genome sequencing provides insights into the evolution of gene families encoding plant cell wall-degrading enzymes in longhorned beetles.</title>
        <authorList>
            <person name="Shin N.R."/>
            <person name="Okamura Y."/>
            <person name="Kirsch R."/>
            <person name="Pauchet Y."/>
        </authorList>
    </citation>
    <scope>NUCLEOTIDE SEQUENCE [LARGE SCALE GENOMIC DNA]</scope>
    <source>
        <strain evidence="2">EAD_L_NR</strain>
    </source>
</reference>
<comment type="caution">
    <text evidence="2">The sequence shown here is derived from an EMBL/GenBank/DDBJ whole genome shotgun (WGS) entry which is preliminary data.</text>
</comment>
<evidence type="ECO:0000256" key="1">
    <source>
        <dbReference type="SAM" id="SignalP"/>
    </source>
</evidence>
<evidence type="ECO:0000313" key="3">
    <source>
        <dbReference type="Proteomes" id="UP001159042"/>
    </source>
</evidence>
<accession>A0AAV8WDD4</accession>